<evidence type="ECO:0000256" key="9">
    <source>
        <dbReference type="ARBA" id="ARBA00023125"/>
    </source>
</evidence>
<evidence type="ECO:0000256" key="6">
    <source>
        <dbReference type="ARBA" id="ARBA00022771"/>
    </source>
</evidence>
<keyword evidence="11" id="KW-0539">Nucleus</keyword>
<feature type="domain" description="C2H2-type" evidence="14">
    <location>
        <begin position="582"/>
        <end position="611"/>
    </location>
</feature>
<comment type="function">
    <text evidence="1">May be involved in transcriptional regulation.</text>
</comment>
<feature type="compositionally biased region" description="Acidic residues" evidence="13">
    <location>
        <begin position="757"/>
        <end position="770"/>
    </location>
</feature>
<evidence type="ECO:0000256" key="3">
    <source>
        <dbReference type="ARBA" id="ARBA00006991"/>
    </source>
</evidence>
<dbReference type="Pfam" id="PF00096">
    <property type="entry name" value="zf-C2H2"/>
    <property type="match status" value="12"/>
</dbReference>
<feature type="domain" description="C2H2-type" evidence="14">
    <location>
        <begin position="248"/>
        <end position="276"/>
    </location>
</feature>
<name>A0A3B3Z7C8_9GOBI</name>
<keyword evidence="16" id="KW-1185">Reference proteome</keyword>
<organism evidence="15 16">
    <name type="scientific">Periophthalmus magnuspinnatus</name>
    <dbReference type="NCBI Taxonomy" id="409849"/>
    <lineage>
        <taxon>Eukaryota</taxon>
        <taxon>Metazoa</taxon>
        <taxon>Chordata</taxon>
        <taxon>Craniata</taxon>
        <taxon>Vertebrata</taxon>
        <taxon>Euteleostomi</taxon>
        <taxon>Actinopterygii</taxon>
        <taxon>Neopterygii</taxon>
        <taxon>Teleostei</taxon>
        <taxon>Neoteleostei</taxon>
        <taxon>Acanthomorphata</taxon>
        <taxon>Gobiaria</taxon>
        <taxon>Gobiiformes</taxon>
        <taxon>Gobioidei</taxon>
        <taxon>Gobiidae</taxon>
        <taxon>Oxudercinae</taxon>
        <taxon>Periophthalmus</taxon>
    </lineage>
</organism>
<evidence type="ECO:0000313" key="15">
    <source>
        <dbReference type="Ensembl" id="ENSPMGP00000000503.1"/>
    </source>
</evidence>
<dbReference type="PANTHER" id="PTHR24393:SF15">
    <property type="entry name" value="IP01243P-RELATED"/>
    <property type="match status" value="1"/>
</dbReference>
<feature type="domain" description="C2H2-type" evidence="14">
    <location>
        <begin position="419"/>
        <end position="446"/>
    </location>
</feature>
<dbReference type="InterPro" id="IPR036236">
    <property type="entry name" value="Znf_C2H2_sf"/>
</dbReference>
<dbReference type="PROSITE" id="PS00028">
    <property type="entry name" value="ZINC_FINGER_C2H2_1"/>
    <property type="match status" value="15"/>
</dbReference>
<dbReference type="Proteomes" id="UP000261520">
    <property type="component" value="Unplaced"/>
</dbReference>
<keyword evidence="10" id="KW-0804">Transcription</keyword>
<feature type="domain" description="C2H2-type" evidence="14">
    <location>
        <begin position="640"/>
        <end position="667"/>
    </location>
</feature>
<feature type="domain" description="C2H2-type" evidence="14">
    <location>
        <begin position="697"/>
        <end position="724"/>
    </location>
</feature>
<dbReference type="FunFam" id="3.30.160.60:FF:000226">
    <property type="entry name" value="Zinc finger protein 236 variant"/>
    <property type="match status" value="1"/>
</dbReference>
<feature type="domain" description="C2H2-type" evidence="14">
    <location>
        <begin position="476"/>
        <end position="503"/>
    </location>
</feature>
<feature type="domain" description="C2H2-type" evidence="14">
    <location>
        <begin position="725"/>
        <end position="752"/>
    </location>
</feature>
<dbReference type="FunFam" id="3.30.160.60:FF:000045">
    <property type="entry name" value="ZFP69 zinc finger protein B"/>
    <property type="match status" value="1"/>
</dbReference>
<keyword evidence="4" id="KW-0479">Metal-binding</keyword>
<dbReference type="GO" id="GO:0008270">
    <property type="term" value="F:zinc ion binding"/>
    <property type="evidence" value="ECO:0007669"/>
    <property type="project" value="UniProtKB-KW"/>
</dbReference>
<feature type="domain" description="C2H2-type" evidence="14">
    <location>
        <begin position="612"/>
        <end position="639"/>
    </location>
</feature>
<evidence type="ECO:0000259" key="14">
    <source>
        <dbReference type="PROSITE" id="PS50157"/>
    </source>
</evidence>
<dbReference type="Gene3D" id="3.30.160.60">
    <property type="entry name" value="Classic Zinc Finger"/>
    <property type="match status" value="13"/>
</dbReference>
<keyword evidence="8" id="KW-0805">Transcription regulation</keyword>
<dbReference type="SUPFAM" id="SSF57667">
    <property type="entry name" value="beta-beta-alpha zinc fingers"/>
    <property type="match status" value="8"/>
</dbReference>
<proteinExistence type="inferred from homology"/>
<dbReference type="FunFam" id="3.30.160.60:FF:000624">
    <property type="entry name" value="zinc finger protein 697"/>
    <property type="match status" value="1"/>
</dbReference>
<dbReference type="PROSITE" id="PS50157">
    <property type="entry name" value="ZINC_FINGER_C2H2_2"/>
    <property type="match status" value="15"/>
</dbReference>
<evidence type="ECO:0000256" key="1">
    <source>
        <dbReference type="ARBA" id="ARBA00003767"/>
    </source>
</evidence>
<feature type="region of interest" description="Disordered" evidence="13">
    <location>
        <begin position="746"/>
        <end position="770"/>
    </location>
</feature>
<dbReference type="GO" id="GO:0000978">
    <property type="term" value="F:RNA polymerase II cis-regulatory region sequence-specific DNA binding"/>
    <property type="evidence" value="ECO:0007669"/>
    <property type="project" value="TreeGrafter"/>
</dbReference>
<dbReference type="Pfam" id="PF13912">
    <property type="entry name" value="zf-C2H2_6"/>
    <property type="match status" value="1"/>
</dbReference>
<feature type="domain" description="C2H2-type" evidence="14">
    <location>
        <begin position="668"/>
        <end position="696"/>
    </location>
</feature>
<dbReference type="GO" id="GO:0001228">
    <property type="term" value="F:DNA-binding transcription activator activity, RNA polymerase II-specific"/>
    <property type="evidence" value="ECO:0007669"/>
    <property type="project" value="TreeGrafter"/>
</dbReference>
<feature type="domain" description="C2H2-type" evidence="14">
    <location>
        <begin position="166"/>
        <end position="193"/>
    </location>
</feature>
<keyword evidence="6 12" id="KW-0863">Zinc-finger</keyword>
<sequence length="770" mass="89103">YLYTVPLFILMENFPYFETLIHSKLLSKVVHQTVYIQAVTVGEDQVIKEELIKIKQEVDPPSKLQDPSVTVKSEEPDPEKETRLNASGEQCDGEEPGCSTDLSLDNNRRPYSCSDTDDSDKWETTNSNGKEQNANLMKDATENGVICGNSLSSDTVMSNEYRAIIHRCSQCNMSFEKVSALEVHLRLHPGPFTCEICHKNISQKRAYQQHLRMHTQKKPYKCSVCKRSFKQSCHLKQHMFIHTGEKPFSCSYCGRGFRQQNSLMRHVLSRHSEYKPFKCSDIRSDQIIKEEEQINNEQEVDPPIKVQYPISADENRQDQSGEQCDGEEPGCSADGQTYSCSDGDDSIDWRFLVDTTPICNEQGDNASPMEYLSEHRDDLHRCTQCFKSFKSKKSLAKHLKIHVRQVFKSKSKEGKPKRHMCPVCKRRFSRKRHMNEHMRSHTGETPFSCSYCDTRFRYRYSLVRHILTKHSEDKPYSCSVCQKGFVERGLYEYHMWRHTEQQTFRCSMCEQSYDSQSLLEKHMCIHKEDGEFTIEECLKSTCLEHSTDEQVHWKHVSVMIGYKRSIPEGLSHSQARMGRGSPHCEQLLCGRGFLQRGHVKEHMRIHTGEKPYSCTDCGKSFRQQNSLMRHVLSMHKEKPLSCSICDKGFTQSRDLKRHMLSHTDEKNFDCPECGGKFKHKHNLIRHISVIHKAEKPYPCPMCDKAFAQKHDFMTHMRTHSGEKPFTCNVCTRSFGAKGTLRTHMKVHKKTGSKDQEELSFETGDESVSDL</sequence>
<dbReference type="FunFam" id="3.30.160.60:FF:000100">
    <property type="entry name" value="Zinc finger 45-like"/>
    <property type="match status" value="1"/>
</dbReference>
<dbReference type="SMART" id="SM00355">
    <property type="entry name" value="ZnF_C2H2"/>
    <property type="match status" value="15"/>
</dbReference>
<dbReference type="GO" id="GO:0005634">
    <property type="term" value="C:nucleus"/>
    <property type="evidence" value="ECO:0007669"/>
    <property type="project" value="UniProtKB-SubCell"/>
</dbReference>
<dbReference type="FunFam" id="3.30.160.60:FF:001182">
    <property type="entry name" value="Zinc finger, C2H2 type"/>
    <property type="match status" value="1"/>
</dbReference>
<reference evidence="15" key="1">
    <citation type="submission" date="2025-08" db="UniProtKB">
        <authorList>
            <consortium name="Ensembl"/>
        </authorList>
    </citation>
    <scope>IDENTIFICATION</scope>
</reference>
<reference evidence="15" key="2">
    <citation type="submission" date="2025-09" db="UniProtKB">
        <authorList>
            <consortium name="Ensembl"/>
        </authorList>
    </citation>
    <scope>IDENTIFICATION</scope>
</reference>
<feature type="domain" description="C2H2-type" evidence="14">
    <location>
        <begin position="504"/>
        <end position="531"/>
    </location>
</feature>
<evidence type="ECO:0000256" key="11">
    <source>
        <dbReference type="ARBA" id="ARBA00023242"/>
    </source>
</evidence>
<evidence type="ECO:0000256" key="5">
    <source>
        <dbReference type="ARBA" id="ARBA00022737"/>
    </source>
</evidence>
<evidence type="ECO:0000256" key="4">
    <source>
        <dbReference type="ARBA" id="ARBA00022723"/>
    </source>
</evidence>
<feature type="domain" description="C2H2-type" evidence="14">
    <location>
        <begin position="447"/>
        <end position="475"/>
    </location>
</feature>
<dbReference type="InterPro" id="IPR013087">
    <property type="entry name" value="Znf_C2H2_type"/>
</dbReference>
<feature type="domain" description="C2H2-type" evidence="14">
    <location>
        <begin position="380"/>
        <end position="407"/>
    </location>
</feature>
<keyword evidence="5" id="KW-0677">Repeat</keyword>
<evidence type="ECO:0000256" key="7">
    <source>
        <dbReference type="ARBA" id="ARBA00022833"/>
    </source>
</evidence>
<comment type="subcellular location">
    <subcellularLocation>
        <location evidence="2">Nucleus</location>
    </subcellularLocation>
</comment>
<dbReference type="PANTHER" id="PTHR24393">
    <property type="entry name" value="ZINC FINGER PROTEIN"/>
    <property type="match status" value="1"/>
</dbReference>
<evidence type="ECO:0000313" key="16">
    <source>
        <dbReference type="Proteomes" id="UP000261520"/>
    </source>
</evidence>
<evidence type="ECO:0000256" key="10">
    <source>
        <dbReference type="ARBA" id="ARBA00023163"/>
    </source>
</evidence>
<accession>A0A3B3Z7C8</accession>
<feature type="region of interest" description="Disordered" evidence="13">
    <location>
        <begin position="58"/>
        <end position="131"/>
    </location>
</feature>
<dbReference type="Ensembl" id="ENSPMGT00000000527.1">
    <property type="protein sequence ID" value="ENSPMGP00000000503.1"/>
    <property type="gene ID" value="ENSPMGG00000000458.1"/>
</dbReference>
<evidence type="ECO:0000256" key="13">
    <source>
        <dbReference type="SAM" id="MobiDB-lite"/>
    </source>
</evidence>
<dbReference type="FunFam" id="3.30.160.60:FF:000621">
    <property type="entry name" value="FLT3-interacting zinc finger 1"/>
    <property type="match status" value="1"/>
</dbReference>
<keyword evidence="9" id="KW-0238">DNA-binding</keyword>
<protein>
    <recommendedName>
        <fullName evidence="14">C2H2-type domain-containing protein</fullName>
    </recommendedName>
</protein>
<evidence type="ECO:0000256" key="2">
    <source>
        <dbReference type="ARBA" id="ARBA00004123"/>
    </source>
</evidence>
<evidence type="ECO:0000256" key="12">
    <source>
        <dbReference type="PROSITE-ProRule" id="PRU00042"/>
    </source>
</evidence>
<feature type="compositionally biased region" description="Basic and acidic residues" evidence="13">
    <location>
        <begin position="72"/>
        <end position="83"/>
    </location>
</feature>
<dbReference type="STRING" id="409849.ENSPMGP00000000503"/>
<feature type="domain" description="C2H2-type" evidence="14">
    <location>
        <begin position="192"/>
        <end position="219"/>
    </location>
</feature>
<keyword evidence="7" id="KW-0862">Zinc</keyword>
<comment type="similarity">
    <text evidence="3">Belongs to the krueppel C2H2-type zinc-finger protein family.</text>
</comment>
<dbReference type="AlphaFoldDB" id="A0A3B3Z7C8"/>
<dbReference type="FunFam" id="3.30.160.60:FF:001289">
    <property type="entry name" value="Zinc finger protein 574"/>
    <property type="match status" value="1"/>
</dbReference>
<dbReference type="FunFam" id="3.30.160.60:FF:002343">
    <property type="entry name" value="Zinc finger protein 33A"/>
    <property type="match status" value="1"/>
</dbReference>
<feature type="domain" description="C2H2-type" evidence="14">
    <location>
        <begin position="220"/>
        <end position="247"/>
    </location>
</feature>
<evidence type="ECO:0000256" key="8">
    <source>
        <dbReference type="ARBA" id="ARBA00023015"/>
    </source>
</evidence>